<proteinExistence type="inferred from homology"/>
<keyword evidence="11" id="KW-1185">Reference proteome</keyword>
<evidence type="ECO:0000256" key="3">
    <source>
        <dbReference type="ARBA" id="ARBA00022448"/>
    </source>
</evidence>
<dbReference type="InterPro" id="IPR023271">
    <property type="entry name" value="Aquaporin-like"/>
</dbReference>
<dbReference type="PANTHER" id="PTHR43829:SF9">
    <property type="entry name" value="AQUAPORIN-9"/>
    <property type="match status" value="1"/>
</dbReference>
<feature type="transmembrane region" description="Helical" evidence="9">
    <location>
        <begin position="51"/>
        <end position="75"/>
    </location>
</feature>
<protein>
    <submittedName>
        <fullName evidence="10">Aquaporin-like protein</fullName>
    </submittedName>
</protein>
<evidence type="ECO:0000256" key="9">
    <source>
        <dbReference type="SAM" id="Phobius"/>
    </source>
</evidence>
<dbReference type="InterPro" id="IPR022357">
    <property type="entry name" value="MIP_CS"/>
</dbReference>
<keyword evidence="5 9" id="KW-1133">Transmembrane helix</keyword>
<dbReference type="PANTHER" id="PTHR43829">
    <property type="entry name" value="AQUAPORIN OR AQUAGLYCEROPORIN RELATED"/>
    <property type="match status" value="1"/>
</dbReference>
<dbReference type="GO" id="GO:0015250">
    <property type="term" value="F:water channel activity"/>
    <property type="evidence" value="ECO:0007669"/>
    <property type="project" value="TreeGrafter"/>
</dbReference>
<evidence type="ECO:0000256" key="6">
    <source>
        <dbReference type="ARBA" id="ARBA00023136"/>
    </source>
</evidence>
<evidence type="ECO:0000256" key="1">
    <source>
        <dbReference type="ARBA" id="ARBA00004141"/>
    </source>
</evidence>
<dbReference type="GO" id="GO:0005886">
    <property type="term" value="C:plasma membrane"/>
    <property type="evidence" value="ECO:0007669"/>
    <property type="project" value="TreeGrafter"/>
</dbReference>
<feature type="transmembrane region" description="Helical" evidence="9">
    <location>
        <begin position="197"/>
        <end position="216"/>
    </location>
</feature>
<dbReference type="RefSeq" id="XP_040740198.1">
    <property type="nucleotide sequence ID" value="XM_040888676.1"/>
</dbReference>
<sequence>MSTGENKHSSLPLGSIESGKSGLTSEGPPKLAVGEEESNMYPMPTNIFKRFLYVFNAEVAEFFALAIFIFLGLAIDTQIILRQPDSTSTHDLSMGLGWGCAVIGAVVMSCASSGSHINPAMTVSLAVFGHFPWKRVPTMIVAQFLGCFFGAFLNWLYYFPAWDLFDGGHRRSLGPQGTALAFIVQPSVEGVYTNANLFFNEALMTFILLFFIYFVIDKRMTLSATTAALLIGLFVTAIVMAGDQYVADTALNPARDFGPRLFIFIVGYRDIFKVHNHFFFVPLIAPFVGGIAARGVYDYLIVSEEDKPKSIRKVYWNK</sequence>
<evidence type="ECO:0000256" key="4">
    <source>
        <dbReference type="ARBA" id="ARBA00022692"/>
    </source>
</evidence>
<evidence type="ECO:0000256" key="7">
    <source>
        <dbReference type="RuleBase" id="RU000477"/>
    </source>
</evidence>
<dbReference type="STRING" id="61395.A0A1Y1VY31"/>
<keyword evidence="4 7" id="KW-0812">Transmembrane</keyword>
<keyword evidence="3 7" id="KW-0813">Transport</keyword>
<dbReference type="Proteomes" id="UP000193922">
    <property type="component" value="Unassembled WGS sequence"/>
</dbReference>
<reference evidence="10 11" key="1">
    <citation type="submission" date="2016-07" db="EMBL/GenBank/DDBJ databases">
        <title>Pervasive Adenine N6-methylation of Active Genes in Fungi.</title>
        <authorList>
            <consortium name="DOE Joint Genome Institute"/>
            <person name="Mondo S.J."/>
            <person name="Dannebaum R.O."/>
            <person name="Kuo R.C."/>
            <person name="Labutti K."/>
            <person name="Haridas S."/>
            <person name="Kuo A."/>
            <person name="Salamov A."/>
            <person name="Ahrendt S.R."/>
            <person name="Lipzen A."/>
            <person name="Sullivan W."/>
            <person name="Andreopoulos W.B."/>
            <person name="Clum A."/>
            <person name="Lindquist E."/>
            <person name="Daum C."/>
            <person name="Ramamoorthy G.K."/>
            <person name="Gryganskyi A."/>
            <person name="Culley D."/>
            <person name="Magnuson J.K."/>
            <person name="James T.Y."/>
            <person name="O'Malley M.A."/>
            <person name="Stajich J.E."/>
            <person name="Spatafora J.W."/>
            <person name="Visel A."/>
            <person name="Grigoriev I.V."/>
        </authorList>
    </citation>
    <scope>NUCLEOTIDE SEQUENCE [LARGE SCALE GENOMIC DNA]</scope>
    <source>
        <strain evidence="10 11">ATCC 12442</strain>
    </source>
</reference>
<dbReference type="Pfam" id="PF00230">
    <property type="entry name" value="MIP"/>
    <property type="match status" value="1"/>
</dbReference>
<dbReference type="PRINTS" id="PR00783">
    <property type="entry name" value="MINTRINSICP"/>
</dbReference>
<dbReference type="PROSITE" id="PS00221">
    <property type="entry name" value="MIP"/>
    <property type="match status" value="1"/>
</dbReference>
<gene>
    <name evidence="10" type="ORF">DL89DRAFT_270350</name>
</gene>
<comment type="subcellular location">
    <subcellularLocation>
        <location evidence="1">Membrane</location>
        <topology evidence="1">Multi-pass membrane protein</topology>
    </subcellularLocation>
</comment>
<evidence type="ECO:0000256" key="5">
    <source>
        <dbReference type="ARBA" id="ARBA00022989"/>
    </source>
</evidence>
<name>A0A1Y1VY31_9FUNG</name>
<evidence type="ECO:0000256" key="8">
    <source>
        <dbReference type="SAM" id="MobiDB-lite"/>
    </source>
</evidence>
<dbReference type="SUPFAM" id="SSF81338">
    <property type="entry name" value="Aquaporin-like"/>
    <property type="match status" value="1"/>
</dbReference>
<evidence type="ECO:0000313" key="11">
    <source>
        <dbReference type="Proteomes" id="UP000193922"/>
    </source>
</evidence>
<organism evidence="10 11">
    <name type="scientific">Linderina pennispora</name>
    <dbReference type="NCBI Taxonomy" id="61395"/>
    <lineage>
        <taxon>Eukaryota</taxon>
        <taxon>Fungi</taxon>
        <taxon>Fungi incertae sedis</taxon>
        <taxon>Zoopagomycota</taxon>
        <taxon>Kickxellomycotina</taxon>
        <taxon>Kickxellomycetes</taxon>
        <taxon>Kickxellales</taxon>
        <taxon>Kickxellaceae</taxon>
        <taxon>Linderina</taxon>
    </lineage>
</organism>
<feature type="transmembrane region" description="Helical" evidence="9">
    <location>
        <begin position="228"/>
        <end position="247"/>
    </location>
</feature>
<comment type="caution">
    <text evidence="10">The sequence shown here is derived from an EMBL/GenBank/DDBJ whole genome shotgun (WGS) entry which is preliminary data.</text>
</comment>
<feature type="transmembrane region" description="Helical" evidence="9">
    <location>
        <begin position="95"/>
        <end position="115"/>
    </location>
</feature>
<dbReference type="EMBL" id="MCFD01000017">
    <property type="protein sequence ID" value="ORX66171.1"/>
    <property type="molecule type" value="Genomic_DNA"/>
</dbReference>
<feature type="region of interest" description="Disordered" evidence="8">
    <location>
        <begin position="1"/>
        <end position="36"/>
    </location>
</feature>
<dbReference type="AlphaFoldDB" id="A0A1Y1VY31"/>
<accession>A0A1Y1VY31</accession>
<evidence type="ECO:0000256" key="2">
    <source>
        <dbReference type="ARBA" id="ARBA00006175"/>
    </source>
</evidence>
<dbReference type="GO" id="GO:0015254">
    <property type="term" value="F:glycerol channel activity"/>
    <property type="evidence" value="ECO:0007669"/>
    <property type="project" value="TreeGrafter"/>
</dbReference>
<feature type="transmembrane region" description="Helical" evidence="9">
    <location>
        <begin position="136"/>
        <end position="158"/>
    </location>
</feature>
<comment type="similarity">
    <text evidence="2 7">Belongs to the MIP/aquaporin (TC 1.A.8) family.</text>
</comment>
<dbReference type="GeneID" id="63805324"/>
<evidence type="ECO:0000313" key="10">
    <source>
        <dbReference type="EMBL" id="ORX66171.1"/>
    </source>
</evidence>
<dbReference type="InterPro" id="IPR000425">
    <property type="entry name" value="MIP"/>
</dbReference>
<feature type="transmembrane region" description="Helical" evidence="9">
    <location>
        <begin position="278"/>
        <end position="302"/>
    </location>
</feature>
<dbReference type="OrthoDB" id="3222at2759"/>
<dbReference type="InterPro" id="IPR050363">
    <property type="entry name" value="MIP/Aquaporin"/>
</dbReference>
<dbReference type="Gene3D" id="1.20.1080.10">
    <property type="entry name" value="Glycerol uptake facilitator protein"/>
    <property type="match status" value="1"/>
</dbReference>
<keyword evidence="6 9" id="KW-0472">Membrane</keyword>